<dbReference type="AlphaFoldDB" id="A0A368DNI7"/>
<comment type="caution">
    <text evidence="1">The sequence shown here is derived from an EMBL/GenBank/DDBJ whole genome shotgun (WGS) entry which is preliminary data.</text>
</comment>
<accession>A0A368DNI7</accession>
<dbReference type="InterPro" id="IPR003789">
    <property type="entry name" value="Asn/Gln_tRNA_amidoTrase-B-like"/>
</dbReference>
<dbReference type="SUPFAM" id="SSF89095">
    <property type="entry name" value="GatB/YqeY motif"/>
    <property type="match status" value="1"/>
</dbReference>
<dbReference type="PANTHER" id="PTHR28055">
    <property type="entry name" value="ALTERED INHERITANCE OF MITOCHONDRIA PROTEIN 41, MITOCHONDRIAL"/>
    <property type="match status" value="1"/>
</dbReference>
<dbReference type="InterPro" id="IPR019004">
    <property type="entry name" value="YqeY/Aim41"/>
</dbReference>
<dbReference type="Gene3D" id="1.10.1510.10">
    <property type="entry name" value="Uncharacterised protein YqeY/AIM41 PF09424, N-terminal domain"/>
    <property type="match status" value="1"/>
</dbReference>
<proteinExistence type="predicted"/>
<gene>
    <name evidence="1" type="ORF">DBW71_03860</name>
</gene>
<name>A0A368DNI7_9PROT</name>
<dbReference type="GO" id="GO:0016884">
    <property type="term" value="F:carbon-nitrogen ligase activity, with glutamine as amido-N-donor"/>
    <property type="evidence" value="ECO:0007669"/>
    <property type="project" value="InterPro"/>
</dbReference>
<evidence type="ECO:0000313" key="1">
    <source>
        <dbReference type="EMBL" id="RCL73397.1"/>
    </source>
</evidence>
<dbReference type="Proteomes" id="UP000253570">
    <property type="component" value="Unassembled WGS sequence"/>
</dbReference>
<dbReference type="InterPro" id="IPR023168">
    <property type="entry name" value="GatB_Yqey_C_2"/>
</dbReference>
<dbReference type="Gene3D" id="1.10.10.410">
    <property type="match status" value="1"/>
</dbReference>
<dbReference type="PANTHER" id="PTHR28055:SF1">
    <property type="entry name" value="ALTERED INHERITANCE OF MITOCHONDRIA PROTEIN 41, MITOCHONDRIAL"/>
    <property type="match status" value="1"/>
</dbReference>
<reference evidence="1 2" key="1">
    <citation type="journal article" date="2018" name="Microbiome">
        <title>Fine metagenomic profile of the Mediterranean stratified and mixed water columns revealed by assembly and recruitment.</title>
        <authorList>
            <person name="Haro-Moreno J.M."/>
            <person name="Lopez-Perez M."/>
            <person name="De La Torre J.R."/>
            <person name="Picazo A."/>
            <person name="Camacho A."/>
            <person name="Rodriguez-Valera F."/>
        </authorList>
    </citation>
    <scope>NUCLEOTIDE SEQUENCE [LARGE SCALE GENOMIC DNA]</scope>
    <source>
        <strain evidence="1">MED-G57</strain>
    </source>
</reference>
<organism evidence="1 2">
    <name type="scientific">PS1 clade bacterium</name>
    <dbReference type="NCBI Taxonomy" id="2175152"/>
    <lineage>
        <taxon>Bacteria</taxon>
        <taxon>Pseudomonadati</taxon>
        <taxon>Pseudomonadota</taxon>
        <taxon>Alphaproteobacteria</taxon>
        <taxon>PS1 clade</taxon>
    </lineage>
</organism>
<evidence type="ECO:0000313" key="2">
    <source>
        <dbReference type="Proteomes" id="UP000253570"/>
    </source>
</evidence>
<dbReference type="InterPro" id="IPR042184">
    <property type="entry name" value="YqeY/Aim41_N"/>
</dbReference>
<dbReference type="EMBL" id="QOQD01000007">
    <property type="protein sequence ID" value="RCL73397.1"/>
    <property type="molecule type" value="Genomic_DNA"/>
</dbReference>
<dbReference type="Pfam" id="PF09424">
    <property type="entry name" value="YqeY"/>
    <property type="match status" value="1"/>
</dbReference>
<sequence>MKEKINKDLKDSMLNANKTMTMTLRLVMAAIKDREIIERGKKIDNPLDDSSIIEVLSKMVKQRVESAEIYKANGRVELAEKENEEIDIIRNYMPKQLSEEETVDAITQSIQSTNSSDIKDMGKIMSELKSNYSGQIDFSLAGKLVKEMLTEQKI</sequence>
<protein>
    <submittedName>
        <fullName evidence="1">GatB/YqeY domain-containing protein</fullName>
    </submittedName>
</protein>